<feature type="transmembrane region" description="Helical" evidence="2">
    <location>
        <begin position="12"/>
        <end position="36"/>
    </location>
</feature>
<dbReference type="STRING" id="263852.SAMN02745116_02333"/>
<keyword evidence="1" id="KW-0175">Coiled coil</keyword>
<accession>A0A1T4QVK8</accession>
<evidence type="ECO:0000313" key="3">
    <source>
        <dbReference type="EMBL" id="SKA07617.1"/>
    </source>
</evidence>
<protein>
    <submittedName>
        <fullName evidence="3">Uncharacterized protein</fullName>
    </submittedName>
</protein>
<sequence length="118" mass="13695">MKQKEKESVEKPSLLSGMYLPILALLVAFMATLLVVCGKEYQFLLPMIVWNFIAASSFTWTLANNFFYRDLLEQYDLIDKAEEKAEKLEAELAKLYKQIALNKLEGNAYDFRKENTDK</sequence>
<keyword evidence="2" id="KW-1133">Transmembrane helix</keyword>
<proteinExistence type="predicted"/>
<evidence type="ECO:0000313" key="4">
    <source>
        <dbReference type="Proteomes" id="UP000190328"/>
    </source>
</evidence>
<feature type="coiled-coil region" evidence="1">
    <location>
        <begin position="71"/>
        <end position="105"/>
    </location>
</feature>
<keyword evidence="2" id="KW-0472">Membrane</keyword>
<organism evidence="3 4">
    <name type="scientific">Pilibacter termitis</name>
    <dbReference type="NCBI Taxonomy" id="263852"/>
    <lineage>
        <taxon>Bacteria</taxon>
        <taxon>Bacillati</taxon>
        <taxon>Bacillota</taxon>
        <taxon>Bacilli</taxon>
        <taxon>Lactobacillales</taxon>
        <taxon>Enterococcaceae</taxon>
        <taxon>Pilibacter</taxon>
    </lineage>
</organism>
<dbReference type="Proteomes" id="UP000190328">
    <property type="component" value="Unassembled WGS sequence"/>
</dbReference>
<dbReference type="AlphaFoldDB" id="A0A1T4QVK8"/>
<gene>
    <name evidence="3" type="ORF">SAMN02745116_02333</name>
</gene>
<dbReference type="EMBL" id="FUXI01000034">
    <property type="protein sequence ID" value="SKA07617.1"/>
    <property type="molecule type" value="Genomic_DNA"/>
</dbReference>
<evidence type="ECO:0000256" key="1">
    <source>
        <dbReference type="SAM" id="Coils"/>
    </source>
</evidence>
<keyword evidence="2" id="KW-0812">Transmembrane</keyword>
<feature type="transmembrane region" description="Helical" evidence="2">
    <location>
        <begin position="48"/>
        <end position="68"/>
    </location>
</feature>
<reference evidence="3 4" key="1">
    <citation type="submission" date="2017-02" db="EMBL/GenBank/DDBJ databases">
        <authorList>
            <person name="Peterson S.W."/>
        </authorList>
    </citation>
    <scope>NUCLEOTIDE SEQUENCE [LARGE SCALE GENOMIC DNA]</scope>
    <source>
        <strain evidence="3 4">ATCC BAA-1030</strain>
    </source>
</reference>
<keyword evidence="4" id="KW-1185">Reference proteome</keyword>
<name>A0A1T4QVK8_9ENTE</name>
<evidence type="ECO:0000256" key="2">
    <source>
        <dbReference type="SAM" id="Phobius"/>
    </source>
</evidence>